<reference evidence="4 5" key="1">
    <citation type="journal article" date="2024" name="Chem. Sci.">
        <title>Discovery of megapolipeptins by genome mining of a Burkholderiales bacteria collection.</title>
        <authorList>
            <person name="Paulo B.S."/>
            <person name="Recchia M.J.J."/>
            <person name="Lee S."/>
            <person name="Fergusson C.H."/>
            <person name="Romanowski S.B."/>
            <person name="Hernandez A."/>
            <person name="Krull N."/>
            <person name="Liu D.Y."/>
            <person name="Cavanagh H."/>
            <person name="Bos A."/>
            <person name="Gray C.A."/>
            <person name="Murphy B.T."/>
            <person name="Linington R.G."/>
            <person name="Eustaquio A.S."/>
        </authorList>
    </citation>
    <scope>NUCLEOTIDE SEQUENCE [LARGE SCALE GENOMIC DNA]</scope>
    <source>
        <strain evidence="4 5">RL21-008-BIB-B</strain>
    </source>
</reference>
<dbReference type="Gene3D" id="1.10.4100.10">
    <property type="entry name" value="2-methylcitrate dehydratase PrpD"/>
    <property type="match status" value="1"/>
</dbReference>
<evidence type="ECO:0000259" key="2">
    <source>
        <dbReference type="Pfam" id="PF03972"/>
    </source>
</evidence>
<comment type="similarity">
    <text evidence="1">Belongs to the PrpD family.</text>
</comment>
<name>A0ABW8Z1T9_9BURK</name>
<dbReference type="InterPro" id="IPR045336">
    <property type="entry name" value="MmgE_PrpD_N"/>
</dbReference>
<evidence type="ECO:0000256" key="1">
    <source>
        <dbReference type="ARBA" id="ARBA00006174"/>
    </source>
</evidence>
<protein>
    <submittedName>
        <fullName evidence="4">MmgE/PrpD family protein</fullName>
    </submittedName>
</protein>
<dbReference type="InterPro" id="IPR042188">
    <property type="entry name" value="MmgE/PrpD_sf_2"/>
</dbReference>
<dbReference type="InterPro" id="IPR005656">
    <property type="entry name" value="MmgE_PrpD"/>
</dbReference>
<proteinExistence type="inferred from homology"/>
<dbReference type="EMBL" id="JAQQFR010000001">
    <property type="protein sequence ID" value="MFL9877041.1"/>
    <property type="molecule type" value="Genomic_DNA"/>
</dbReference>
<evidence type="ECO:0000259" key="3">
    <source>
        <dbReference type="Pfam" id="PF19305"/>
    </source>
</evidence>
<comment type="caution">
    <text evidence="4">The sequence shown here is derived from an EMBL/GenBank/DDBJ whole genome shotgun (WGS) entry which is preliminary data.</text>
</comment>
<gene>
    <name evidence="4" type="ORF">PQR63_01500</name>
</gene>
<feature type="domain" description="MmgE/PrpD N-terminal" evidence="2">
    <location>
        <begin position="16"/>
        <end position="240"/>
    </location>
</feature>
<dbReference type="SUPFAM" id="SSF103378">
    <property type="entry name" value="2-methylcitrate dehydratase PrpD"/>
    <property type="match status" value="1"/>
</dbReference>
<dbReference type="InterPro" id="IPR036148">
    <property type="entry name" value="MmgE/PrpD_sf"/>
</dbReference>
<evidence type="ECO:0000313" key="4">
    <source>
        <dbReference type="EMBL" id="MFL9877041.1"/>
    </source>
</evidence>
<keyword evidence="5" id="KW-1185">Reference proteome</keyword>
<evidence type="ECO:0000313" key="5">
    <source>
        <dbReference type="Proteomes" id="UP001629214"/>
    </source>
</evidence>
<sequence length="454" mass="47729">MDLSRILAAWCADDHKVFPESAIERAEAAIADVVGCLLGGRHDPAVTGAGKIVRSTGAGGKSSAVTHAVSVTAPWAALINGCAAHALDFDDNFFPPVTHASAVLVPALFALAEEIDASTDAIVDAYIAGLEVEAQIGKLVNPSHYESGWHATSTIGAIGAAAACAVLMRLDEAGVLNAISIGSSLAGGSKRQFGSMVKPMHAGFAAMHGVLAAQLAASGVVGVENTLQGKWSFEELYAGSGNVGVFAPRLFPDAPLAIDEYGLVAKLYPSCMSSHLGIDAMLALSARHRIDLSQIAAIDIHLPEFMIANLRYQKPGNAMEARFSMNYCAAVTLVHGVPRMHHFAEPALADAEVARLLPLVHMHVRETLPEAASLPWGGDCLARITFAEGSVIEHRAVYPKGCPQNPLSPAQQRDKFMDCANGNVTGRNAAALFEKLRNFSRLASLQDVVAAMRA</sequence>
<organism evidence="4 5">
    <name type="scientific">Herbaspirillum rhizosphaerae</name>
    <dbReference type="NCBI Taxonomy" id="346179"/>
    <lineage>
        <taxon>Bacteria</taxon>
        <taxon>Pseudomonadati</taxon>
        <taxon>Pseudomonadota</taxon>
        <taxon>Betaproteobacteria</taxon>
        <taxon>Burkholderiales</taxon>
        <taxon>Oxalobacteraceae</taxon>
        <taxon>Herbaspirillum</taxon>
    </lineage>
</organism>
<feature type="domain" description="MmgE/PrpD C-terminal" evidence="3">
    <location>
        <begin position="268"/>
        <end position="425"/>
    </location>
</feature>
<dbReference type="PANTHER" id="PTHR16943:SF8">
    <property type="entry name" value="2-METHYLCITRATE DEHYDRATASE"/>
    <property type="match status" value="1"/>
</dbReference>
<dbReference type="InterPro" id="IPR045337">
    <property type="entry name" value="MmgE_PrpD_C"/>
</dbReference>
<dbReference type="Proteomes" id="UP001629214">
    <property type="component" value="Unassembled WGS sequence"/>
</dbReference>
<dbReference type="RefSeq" id="WP_408165016.1">
    <property type="nucleotide sequence ID" value="NZ_JAQQFR010000001.1"/>
</dbReference>
<dbReference type="Pfam" id="PF03972">
    <property type="entry name" value="MmgE_PrpD_N"/>
    <property type="match status" value="1"/>
</dbReference>
<dbReference type="Gene3D" id="3.30.1330.120">
    <property type="entry name" value="2-methylcitrate dehydratase PrpD"/>
    <property type="match status" value="1"/>
</dbReference>
<accession>A0ABW8Z1T9</accession>
<dbReference type="PANTHER" id="PTHR16943">
    <property type="entry name" value="2-METHYLCITRATE DEHYDRATASE-RELATED"/>
    <property type="match status" value="1"/>
</dbReference>
<dbReference type="InterPro" id="IPR042183">
    <property type="entry name" value="MmgE/PrpD_sf_1"/>
</dbReference>
<dbReference type="Pfam" id="PF19305">
    <property type="entry name" value="MmgE_PrpD_C"/>
    <property type="match status" value="1"/>
</dbReference>